<dbReference type="Proteomes" id="UP000006804">
    <property type="component" value="Chromosome"/>
</dbReference>
<accession>F7YUC2</accession>
<evidence type="ECO:0000313" key="4">
    <source>
        <dbReference type="EMBL" id="AEH51321.1"/>
    </source>
</evidence>
<keyword evidence="2" id="KW-0732">Signal</keyword>
<reference evidence="4 5" key="1">
    <citation type="submission" date="2010-11" db="EMBL/GenBank/DDBJ databases">
        <title>The complete genome of Thermotoga thermarum DSM 5069.</title>
        <authorList>
            <consortium name="US DOE Joint Genome Institute (JGI-PGF)"/>
            <person name="Lucas S."/>
            <person name="Copeland A."/>
            <person name="Lapidus A."/>
            <person name="Bruce D."/>
            <person name="Goodwin L."/>
            <person name="Pitluck S."/>
            <person name="Kyrpides N."/>
            <person name="Mavromatis K."/>
            <person name="Ivanova N."/>
            <person name="Zeytun A."/>
            <person name="Brettin T."/>
            <person name="Detter J.C."/>
            <person name="Tapia R."/>
            <person name="Han C."/>
            <person name="Land M."/>
            <person name="Hauser L."/>
            <person name="Markowitz V."/>
            <person name="Cheng J.-F."/>
            <person name="Hugenholtz P."/>
            <person name="Woyke T."/>
            <person name="Wu D."/>
            <person name="Spring S."/>
            <person name="Schroeder M."/>
            <person name="Brambilla E."/>
            <person name="Klenk H.-P."/>
            <person name="Eisen J.A."/>
        </authorList>
    </citation>
    <scope>NUCLEOTIDE SEQUENCE [LARGE SCALE GENOMIC DNA]</scope>
    <source>
        <strain evidence="4 5">DSM 5069</strain>
    </source>
</reference>
<dbReference type="CDD" id="cd06343">
    <property type="entry name" value="PBP1_ABC_ligand_binding-like"/>
    <property type="match status" value="1"/>
</dbReference>
<evidence type="ECO:0000256" key="2">
    <source>
        <dbReference type="ARBA" id="ARBA00022729"/>
    </source>
</evidence>
<feature type="domain" description="Leucine-binding protein" evidence="3">
    <location>
        <begin position="27"/>
        <end position="373"/>
    </location>
</feature>
<organism evidence="4 5">
    <name type="scientific">Pseudothermotoga thermarum DSM 5069</name>
    <dbReference type="NCBI Taxonomy" id="688269"/>
    <lineage>
        <taxon>Bacteria</taxon>
        <taxon>Thermotogati</taxon>
        <taxon>Thermotogota</taxon>
        <taxon>Thermotogae</taxon>
        <taxon>Thermotogales</taxon>
        <taxon>Thermotogaceae</taxon>
        <taxon>Pseudothermotoga</taxon>
    </lineage>
</organism>
<dbReference type="eggNOG" id="COG0683">
    <property type="taxonomic scope" value="Bacteria"/>
</dbReference>
<evidence type="ECO:0000256" key="1">
    <source>
        <dbReference type="ARBA" id="ARBA00010062"/>
    </source>
</evidence>
<comment type="similarity">
    <text evidence="1">Belongs to the leucine-binding protein family.</text>
</comment>
<gene>
    <name evidence="4" type="ORF">Theth_1249</name>
</gene>
<name>F7YUC2_9THEM</name>
<dbReference type="HOGENOM" id="CLU_027128_7_0_0"/>
<dbReference type="InterPro" id="IPR028082">
    <property type="entry name" value="Peripla_BP_I"/>
</dbReference>
<dbReference type="AlphaFoldDB" id="F7YUC2"/>
<evidence type="ECO:0000259" key="3">
    <source>
        <dbReference type="Pfam" id="PF13458"/>
    </source>
</evidence>
<dbReference type="OrthoDB" id="9783240at2"/>
<proteinExistence type="inferred from homology"/>
<dbReference type="RefSeq" id="WP_013932540.1">
    <property type="nucleotide sequence ID" value="NC_015707.1"/>
</dbReference>
<dbReference type="PANTHER" id="PTHR47235">
    <property type="entry name" value="BLR6548 PROTEIN"/>
    <property type="match status" value="1"/>
</dbReference>
<protein>
    <submittedName>
        <fullName evidence="4">Amino acid/amide ABC transporter substrate-binding protein, HAAT family</fullName>
    </submittedName>
</protein>
<dbReference type="InterPro" id="IPR028081">
    <property type="entry name" value="Leu-bd"/>
</dbReference>
<dbReference type="SUPFAM" id="SSF53822">
    <property type="entry name" value="Periplasmic binding protein-like I"/>
    <property type="match status" value="1"/>
</dbReference>
<dbReference type="EMBL" id="CP002351">
    <property type="protein sequence ID" value="AEH51321.1"/>
    <property type="molecule type" value="Genomic_DNA"/>
</dbReference>
<keyword evidence="5" id="KW-1185">Reference proteome</keyword>
<sequence length="386" mass="42766" precursor="true">MKRFAVLALALIVALVFAEVGVYPDKIVVGTFQALSGPYAIIGQEMSKGMQAYFNWVNKNGGVYGRKIELIIADDQLNPAKTVVEVKRLVESDKVFAIVGGLGTYGCLAVMDYLEQNKVPFVYQGAGTSLLVVPPKRYIFGVQPDYTLEGQLIAKFLVENLGKKRIAILYMSNDVGEEGRAAVKLRLEKYNMKPVLEIGYNPAETDYSALAVRVLGANPDAIVIYGFITDTIRWIKTLRDYGVKSDIVSTYANADPSFITLGGKYVEGVYLTGWVPLATPDRPEFFRDYQRAVAIYQETFPDAVMSSYAVAGFIAAEVFVEGLLRAGPDLTREKLVEALETFKNWNGILAKDITWGPGQRRGKTTMYFMRIENGMFVAKTDLIGLE</sequence>
<dbReference type="STRING" id="688269.Theth_1249"/>
<dbReference type="PATRIC" id="fig|688269.3.peg.1286"/>
<dbReference type="Pfam" id="PF13458">
    <property type="entry name" value="Peripla_BP_6"/>
    <property type="match status" value="1"/>
</dbReference>
<dbReference type="PANTHER" id="PTHR47235:SF1">
    <property type="entry name" value="BLR6548 PROTEIN"/>
    <property type="match status" value="1"/>
</dbReference>
<evidence type="ECO:0000313" key="5">
    <source>
        <dbReference type="Proteomes" id="UP000006804"/>
    </source>
</evidence>
<dbReference type="Gene3D" id="3.40.50.2300">
    <property type="match status" value="2"/>
</dbReference>
<dbReference type="KEGG" id="tta:Theth_1249"/>